<protein>
    <submittedName>
        <fullName evidence="2">Uncharacterized protein</fullName>
    </submittedName>
</protein>
<organism evidence="2 3">
    <name type="scientific">Suillus subaureus</name>
    <dbReference type="NCBI Taxonomy" id="48587"/>
    <lineage>
        <taxon>Eukaryota</taxon>
        <taxon>Fungi</taxon>
        <taxon>Dikarya</taxon>
        <taxon>Basidiomycota</taxon>
        <taxon>Agaricomycotina</taxon>
        <taxon>Agaricomycetes</taxon>
        <taxon>Agaricomycetidae</taxon>
        <taxon>Boletales</taxon>
        <taxon>Suillineae</taxon>
        <taxon>Suillaceae</taxon>
        <taxon>Suillus</taxon>
    </lineage>
</organism>
<dbReference type="RefSeq" id="XP_041197150.1">
    <property type="nucleotide sequence ID" value="XM_041332491.1"/>
</dbReference>
<dbReference type="Proteomes" id="UP000807769">
    <property type="component" value="Unassembled WGS sequence"/>
</dbReference>
<sequence length="154" mass="17194">MALKTHWMLQESNHGEVLTVRTRSSRRNDRHVWQDRQVWHCYYTKVIRNVVTIAGGRPLGRGNTPTGSNNNTHSLSTTTPKGQTAKVGLPIISSLGRKAVTGIYSRAHHGWARRERGHHEAHMSGREVSGHNWIVETWACKSADQTQGVVGGPM</sequence>
<comment type="caution">
    <text evidence="2">The sequence shown here is derived from an EMBL/GenBank/DDBJ whole genome shotgun (WGS) entry which is preliminary data.</text>
</comment>
<proteinExistence type="predicted"/>
<accession>A0A9P7EJV2</accession>
<dbReference type="EMBL" id="JABBWG010000005">
    <property type="protein sequence ID" value="KAG1822744.1"/>
    <property type="molecule type" value="Genomic_DNA"/>
</dbReference>
<feature type="compositionally biased region" description="Low complexity" evidence="1">
    <location>
        <begin position="66"/>
        <end position="79"/>
    </location>
</feature>
<reference evidence="2" key="1">
    <citation type="journal article" date="2020" name="New Phytol.">
        <title>Comparative genomics reveals dynamic genome evolution in host specialist ectomycorrhizal fungi.</title>
        <authorList>
            <person name="Lofgren L.A."/>
            <person name="Nguyen N.H."/>
            <person name="Vilgalys R."/>
            <person name="Ruytinx J."/>
            <person name="Liao H.L."/>
            <person name="Branco S."/>
            <person name="Kuo A."/>
            <person name="LaButti K."/>
            <person name="Lipzen A."/>
            <person name="Andreopoulos W."/>
            <person name="Pangilinan J."/>
            <person name="Riley R."/>
            <person name="Hundley H."/>
            <person name="Na H."/>
            <person name="Barry K."/>
            <person name="Grigoriev I.V."/>
            <person name="Stajich J.E."/>
            <person name="Kennedy P.G."/>
        </authorList>
    </citation>
    <scope>NUCLEOTIDE SEQUENCE</scope>
    <source>
        <strain evidence="2">MN1</strain>
    </source>
</reference>
<evidence type="ECO:0000256" key="1">
    <source>
        <dbReference type="SAM" id="MobiDB-lite"/>
    </source>
</evidence>
<keyword evidence="3" id="KW-1185">Reference proteome</keyword>
<gene>
    <name evidence="2" type="ORF">BJ212DRAFT_1296715</name>
</gene>
<evidence type="ECO:0000313" key="2">
    <source>
        <dbReference type="EMBL" id="KAG1822744.1"/>
    </source>
</evidence>
<name>A0A9P7EJV2_9AGAM</name>
<evidence type="ECO:0000313" key="3">
    <source>
        <dbReference type="Proteomes" id="UP000807769"/>
    </source>
</evidence>
<dbReference type="AlphaFoldDB" id="A0A9P7EJV2"/>
<dbReference type="GeneID" id="64626508"/>
<feature type="region of interest" description="Disordered" evidence="1">
    <location>
        <begin position="57"/>
        <end position="83"/>
    </location>
</feature>